<evidence type="ECO:0000313" key="1">
    <source>
        <dbReference type="EMBL" id="MQA40991.1"/>
    </source>
</evidence>
<dbReference type="Proteomes" id="UP000440498">
    <property type="component" value="Unassembled WGS sequence"/>
</dbReference>
<protein>
    <submittedName>
        <fullName evidence="1">Uncharacterized protein</fullName>
    </submittedName>
</protein>
<keyword evidence="2" id="KW-1185">Reference proteome</keyword>
<organism evidence="1 2">
    <name type="scientific">Rugamonas aquatica</name>
    <dbReference type="NCBI Taxonomy" id="2743357"/>
    <lineage>
        <taxon>Bacteria</taxon>
        <taxon>Pseudomonadati</taxon>
        <taxon>Pseudomonadota</taxon>
        <taxon>Betaproteobacteria</taxon>
        <taxon>Burkholderiales</taxon>
        <taxon>Oxalobacteraceae</taxon>
        <taxon>Telluria group</taxon>
        <taxon>Rugamonas</taxon>
    </lineage>
</organism>
<reference evidence="1 2" key="1">
    <citation type="submission" date="2019-10" db="EMBL/GenBank/DDBJ databases">
        <title>Two novel species isolated from a subtropical stream in China.</title>
        <authorList>
            <person name="Lu H."/>
        </authorList>
    </citation>
    <scope>NUCLEOTIDE SEQUENCE [LARGE SCALE GENOMIC DNA]</scope>
    <source>
        <strain evidence="1 2">FT29W</strain>
    </source>
</reference>
<dbReference type="AlphaFoldDB" id="A0A6A7N7N6"/>
<dbReference type="RefSeq" id="WP_152840280.1">
    <property type="nucleotide sequence ID" value="NZ_WHUG01000011.1"/>
</dbReference>
<dbReference type="EMBL" id="WHUG01000011">
    <property type="protein sequence ID" value="MQA40991.1"/>
    <property type="molecule type" value="Genomic_DNA"/>
</dbReference>
<name>A0A6A7N7N6_9BURK</name>
<accession>A0A6A7N7N6</accession>
<proteinExistence type="predicted"/>
<comment type="caution">
    <text evidence="1">The sequence shown here is derived from an EMBL/GenBank/DDBJ whole genome shotgun (WGS) entry which is preliminary data.</text>
</comment>
<gene>
    <name evidence="1" type="ORF">GEV02_22895</name>
</gene>
<sequence length="167" mass="18719">MQLKLKITRGGEVKWAGGPSQDDPVYYGGPPPETGVWKLSTEKIEDYFEAALQDLHFGDSIDIFVLGFEIADLEGWGNLFTSMSQYTSYRPKMKMVISVGQLNWPDVKDLSATEQFQRFSVILLEAIARVATMKRKPKNFDTAAFLAEVTRLLALCPASEMEESEDA</sequence>
<evidence type="ECO:0000313" key="2">
    <source>
        <dbReference type="Proteomes" id="UP000440498"/>
    </source>
</evidence>